<dbReference type="EMBL" id="BLQM01000073">
    <property type="protein sequence ID" value="GMH59684.1"/>
    <property type="molecule type" value="Genomic_DNA"/>
</dbReference>
<gene>
    <name evidence="2" type="ORF">TL16_g02882</name>
</gene>
<dbReference type="Proteomes" id="UP001162640">
    <property type="component" value="Unassembled WGS sequence"/>
</dbReference>
<evidence type="ECO:0000313" key="2">
    <source>
        <dbReference type="EMBL" id="GMH59684.1"/>
    </source>
</evidence>
<evidence type="ECO:0000313" key="3">
    <source>
        <dbReference type="Proteomes" id="UP001162640"/>
    </source>
</evidence>
<dbReference type="InterPro" id="IPR006849">
    <property type="entry name" value="Elp1"/>
</dbReference>
<dbReference type="GO" id="GO:0005829">
    <property type="term" value="C:cytosol"/>
    <property type="evidence" value="ECO:0007669"/>
    <property type="project" value="TreeGrafter"/>
</dbReference>
<comment type="caution">
    <text evidence="2">The sequence shown here is derived from an EMBL/GenBank/DDBJ whole genome shotgun (WGS) entry which is preliminary data.</text>
</comment>
<dbReference type="Pfam" id="PF23925">
    <property type="entry name" value="A-sol_ELP1"/>
    <property type="match status" value="1"/>
</dbReference>
<evidence type="ECO:0000259" key="1">
    <source>
        <dbReference type="Pfam" id="PF23925"/>
    </source>
</evidence>
<sequence>MLLRLISTTSSPSSSPPIHTAAEFAVLQNGNILLYPPDSPPSPILLGPIVDDELDSDEEDDDVEKSPIFTKCYSHSPSPSTYLLTSLTHHTIFQSLLTLSPPSLLSTSIGTFSDTIFSSTLTNQFLLISTNLGLTSLTSPQTVLPLDEDDPSIEENTTGLDLVYHLKDICQNSYLDTNGNSLFVASKKDSNAENTTSGSIHNLSDGTKLSDLRDENSNDLLANRRKDTKKSQIIGEVDLLPKVKFSKSEALHLYSENANALLSVKVGKKILLVFYEKNGLKKRVVKVDKSFLAGSSSEYNNDLVEGDADKGDISILDFRFSRDSRFIYLTSSNGSITLTSIVRFNNYSLQCSGVIYWPIGSLFIKFSALEGEDVILGYTLNEKVEIKKYNVKISNFNINGSINTTCNSESVNRTNYSQALIPEPMYATKRLYVNDRLICGECGGFEICEEMGYLVFMEEGEVWALGFWDLRRLQSLDNLYEIDDYEQPIPRRTVDTHTSLISLIPSKSLIILLHARGNFEGIYPRPFVLRNVRKLIEEERWGEAFGFCKRMKVDLNFLGDYMWKEFLEGGGKFIEEVGKKISNLNLYISMLQDFDFASTKYFDPSSPPPPPTPESLAHFSNKTNKICTHLRKLMLGDVEKFLLPLLSTYAKCSPPRLSEALGLIKSQAQDDLNSSLAQDAFKYLAFLAKYETIYETALGMYDYDLAKSVARGSQMDPKVYLKEIKELKEMEEWRGRYTVDWRLGRWEGGVRNLWEGGQGEECLKIIEEKDLITLGLELFKTGENRDKMMGVLARKLVKEGKSSAAISVYLSVNDFTNAVATARICGDWKTVVTFFKDVEQEEGGGEDWMGMGGMGVEELNDVVEELVELLEGRTGDEGRKGKLDAARLLVDYGEAEDKHERALKLLCDGQHFCDADLLILTPTSNLQDKTTFVVEASKNFARTTAADLDERVIKFQINAEKYKESKEKFDEIKAKREEMGYAEGEAGGWGGGSEFSAATDLTNASMNSISSVSSTKSFASGYSGTGTSFTLKTTEHSGKYKQSSKEAAKIKAREKRNAKRRGKKMQPGSIEELTYFKNVLIECCAGAGEIEIIQDAIEYLMRRGGEMEGLGVRLVESYEGLRKQVVKFKEEVEGIEKEWEGEGKVEGVAMAELSGVGVGDKGDGVMGVYKYLSD</sequence>
<accession>A0A9W6ZS35</accession>
<reference evidence="3" key="1">
    <citation type="journal article" date="2023" name="Commun. Biol.">
        <title>Genome analysis of Parmales, the sister group of diatoms, reveals the evolutionary specialization of diatoms from phago-mixotrophs to photoautotrophs.</title>
        <authorList>
            <person name="Ban H."/>
            <person name="Sato S."/>
            <person name="Yoshikawa S."/>
            <person name="Yamada K."/>
            <person name="Nakamura Y."/>
            <person name="Ichinomiya M."/>
            <person name="Sato N."/>
            <person name="Blanc-Mathieu R."/>
            <person name="Endo H."/>
            <person name="Kuwata A."/>
            <person name="Ogata H."/>
        </authorList>
    </citation>
    <scope>NUCLEOTIDE SEQUENCE [LARGE SCALE GENOMIC DNA]</scope>
</reference>
<feature type="domain" description="ELP1 alpha-solenoid" evidence="1">
    <location>
        <begin position="525"/>
        <end position="722"/>
    </location>
</feature>
<dbReference type="InterPro" id="IPR056167">
    <property type="entry name" value="A-sol_ELP1"/>
</dbReference>
<dbReference type="GO" id="GO:0000049">
    <property type="term" value="F:tRNA binding"/>
    <property type="evidence" value="ECO:0007669"/>
    <property type="project" value="TreeGrafter"/>
</dbReference>
<dbReference type="PANTHER" id="PTHR12747">
    <property type="entry name" value="ELONGATOR COMPLEX PROTEIN 1"/>
    <property type="match status" value="1"/>
</dbReference>
<name>A0A9W6ZS35_9STRA</name>
<dbReference type="AlphaFoldDB" id="A0A9W6ZS35"/>
<dbReference type="GO" id="GO:0002926">
    <property type="term" value="P:tRNA wobble base 5-methoxycarbonylmethyl-2-thiouridinylation"/>
    <property type="evidence" value="ECO:0007669"/>
    <property type="project" value="TreeGrafter"/>
</dbReference>
<proteinExistence type="predicted"/>
<dbReference type="PANTHER" id="PTHR12747:SF0">
    <property type="entry name" value="ELONGATOR COMPLEX PROTEIN 1"/>
    <property type="match status" value="1"/>
</dbReference>
<dbReference type="GO" id="GO:0033588">
    <property type="term" value="C:elongator holoenzyme complex"/>
    <property type="evidence" value="ECO:0007669"/>
    <property type="project" value="InterPro"/>
</dbReference>
<organism evidence="2 3">
    <name type="scientific">Triparma laevis f. inornata</name>
    <dbReference type="NCBI Taxonomy" id="1714386"/>
    <lineage>
        <taxon>Eukaryota</taxon>
        <taxon>Sar</taxon>
        <taxon>Stramenopiles</taxon>
        <taxon>Ochrophyta</taxon>
        <taxon>Bolidophyceae</taxon>
        <taxon>Parmales</taxon>
        <taxon>Triparmaceae</taxon>
        <taxon>Triparma</taxon>
    </lineage>
</organism>
<protein>
    <recommendedName>
        <fullName evidence="1">ELP1 alpha-solenoid domain-containing protein</fullName>
    </recommendedName>
</protein>